<feature type="transmembrane region" description="Helical" evidence="11">
    <location>
        <begin position="857"/>
        <end position="878"/>
    </location>
</feature>
<feature type="compositionally biased region" description="Polar residues" evidence="10">
    <location>
        <begin position="1296"/>
        <end position="1309"/>
    </location>
</feature>
<keyword evidence="9" id="KW-1015">Disulfide bond</keyword>
<protein>
    <submittedName>
        <fullName evidence="12">Uncharacterized protein</fullName>
    </submittedName>
</protein>
<dbReference type="Pfam" id="PF00209">
    <property type="entry name" value="SNF"/>
    <property type="match status" value="1"/>
</dbReference>
<evidence type="ECO:0000256" key="6">
    <source>
        <dbReference type="ARBA" id="ARBA00022989"/>
    </source>
</evidence>
<evidence type="ECO:0000313" key="13">
    <source>
        <dbReference type="Proteomes" id="UP001292094"/>
    </source>
</evidence>
<feature type="transmembrane region" description="Helical" evidence="11">
    <location>
        <begin position="455"/>
        <end position="474"/>
    </location>
</feature>
<feature type="compositionally biased region" description="Low complexity" evidence="10">
    <location>
        <begin position="1"/>
        <end position="14"/>
    </location>
</feature>
<feature type="compositionally biased region" description="Low complexity" evidence="10">
    <location>
        <begin position="201"/>
        <end position="223"/>
    </location>
</feature>
<evidence type="ECO:0000256" key="10">
    <source>
        <dbReference type="SAM" id="MobiDB-lite"/>
    </source>
</evidence>
<feature type="compositionally biased region" description="Polar residues" evidence="10">
    <location>
        <begin position="175"/>
        <end position="187"/>
    </location>
</feature>
<dbReference type="EMBL" id="JAWZYT010000968">
    <property type="protein sequence ID" value="KAK4316944.1"/>
    <property type="molecule type" value="Genomic_DNA"/>
</dbReference>
<dbReference type="GO" id="GO:0015179">
    <property type="term" value="F:L-amino acid transmembrane transporter activity"/>
    <property type="evidence" value="ECO:0007669"/>
    <property type="project" value="TreeGrafter"/>
</dbReference>
<feature type="compositionally biased region" description="Basic and acidic residues" evidence="10">
    <location>
        <begin position="145"/>
        <end position="154"/>
    </location>
</feature>
<keyword evidence="8" id="KW-0479">Metal-binding</keyword>
<organism evidence="12 13">
    <name type="scientific">Petrolisthes manimaculis</name>
    <dbReference type="NCBI Taxonomy" id="1843537"/>
    <lineage>
        <taxon>Eukaryota</taxon>
        <taxon>Metazoa</taxon>
        <taxon>Ecdysozoa</taxon>
        <taxon>Arthropoda</taxon>
        <taxon>Crustacea</taxon>
        <taxon>Multicrustacea</taxon>
        <taxon>Malacostraca</taxon>
        <taxon>Eumalacostraca</taxon>
        <taxon>Eucarida</taxon>
        <taxon>Decapoda</taxon>
        <taxon>Pleocyemata</taxon>
        <taxon>Anomura</taxon>
        <taxon>Galatheoidea</taxon>
        <taxon>Porcellanidae</taxon>
        <taxon>Petrolisthes</taxon>
    </lineage>
</organism>
<feature type="transmembrane region" description="Helical" evidence="11">
    <location>
        <begin position="899"/>
        <end position="923"/>
    </location>
</feature>
<evidence type="ECO:0000313" key="12">
    <source>
        <dbReference type="EMBL" id="KAK4316944.1"/>
    </source>
</evidence>
<keyword evidence="13" id="KW-1185">Reference proteome</keyword>
<dbReference type="PANTHER" id="PTHR11616:SF323">
    <property type="entry name" value="SODIUM-DEPENDENT TRANSPORTER BEDRAGGLED"/>
    <property type="match status" value="1"/>
</dbReference>
<dbReference type="GO" id="GO:0005283">
    <property type="term" value="F:amino acid:sodium symporter activity"/>
    <property type="evidence" value="ECO:0007669"/>
    <property type="project" value="TreeGrafter"/>
</dbReference>
<dbReference type="Proteomes" id="UP001292094">
    <property type="component" value="Unassembled WGS sequence"/>
</dbReference>
<feature type="compositionally biased region" description="Pro residues" evidence="10">
    <location>
        <begin position="21"/>
        <end position="34"/>
    </location>
</feature>
<reference evidence="12" key="1">
    <citation type="submission" date="2023-11" db="EMBL/GenBank/DDBJ databases">
        <title>Genome assemblies of two species of porcelain crab, Petrolisthes cinctipes and Petrolisthes manimaculis (Anomura: Porcellanidae).</title>
        <authorList>
            <person name="Angst P."/>
        </authorList>
    </citation>
    <scope>NUCLEOTIDE SEQUENCE</scope>
    <source>
        <strain evidence="12">PB745_02</strain>
        <tissue evidence="12">Gill</tissue>
    </source>
</reference>
<feature type="transmembrane region" description="Helical" evidence="11">
    <location>
        <begin position="724"/>
        <end position="748"/>
    </location>
</feature>
<feature type="compositionally biased region" description="Low complexity" evidence="10">
    <location>
        <begin position="1151"/>
        <end position="1165"/>
    </location>
</feature>
<dbReference type="GO" id="GO:0005886">
    <property type="term" value="C:plasma membrane"/>
    <property type="evidence" value="ECO:0007669"/>
    <property type="project" value="TreeGrafter"/>
</dbReference>
<feature type="transmembrane region" description="Helical" evidence="11">
    <location>
        <begin position="639"/>
        <end position="663"/>
    </location>
</feature>
<comment type="subcellular location">
    <subcellularLocation>
        <location evidence="1">Membrane</location>
        <topology evidence="1">Multi-pass membrane protein</topology>
    </subcellularLocation>
</comment>
<comment type="similarity">
    <text evidence="2">Belongs to the sodium:neurotransmitter symporter (SNF) (TC 2.A.22) family.</text>
</comment>
<feature type="region of interest" description="Disordered" evidence="10">
    <location>
        <begin position="1"/>
        <end position="43"/>
    </location>
</feature>
<feature type="region of interest" description="Disordered" evidence="10">
    <location>
        <begin position="1146"/>
        <end position="1211"/>
    </location>
</feature>
<feature type="transmembrane region" description="Helical" evidence="11">
    <location>
        <begin position="929"/>
        <end position="951"/>
    </location>
</feature>
<feature type="region of interest" description="Disordered" evidence="10">
    <location>
        <begin position="1076"/>
        <end position="1125"/>
    </location>
</feature>
<proteinExistence type="inferred from homology"/>
<gene>
    <name evidence="12" type="ORF">Pmani_011950</name>
</gene>
<sequence length="1323" mass="145368">MILLPTTTTSSTTTHSLIPQPLHPPQPLHLPQPTPSFHNHSTHHNHFIYHNHSTFHNHNHSTFHNHNHSTFHNHNHSTHHNHNHSIFHNHNHSIFHNHSTFHNHPTLHQPLTIRGTTTMLSNNGNINICFSCNLDSDDGMMGGPDGRRWREGRPPQDALTPTPPMSLEVEVGGYNPNTPTAGDQSWGATFIPRPSFLPLHTSPSPNSPTQQTPSSPTANTPTTPSLPSPSPLTSLVGETERGRDRRGEGEEGRRDRRGERGEEGRIDRRGGVVMEGAEEARRERRERGGGSEGGGARERHQRRASRDRTEHVTTPTLAAASNNNNNSTDSISSILTNTRSNTTATTTARNSTTSPSSPANNSTTSTTPTAAATATNEERNSTTEINNNSNTSNNRNRRRASNSNTNNTTTNRRGGQRPGRNGRGSSASTSSRPHLGVSVGVGYARAGAWKHSHSGLMASLAVTLTTFNISRFAVLGARFGWPFVVQWCVVSAVLGLPLMTFHVTLGQYLGAGVVDMWVLSPVFQGVGYSILLAQGLLGLYCCVPIAWLFIFFRDSFITHNNMFLWTDCRLINCSIYNNFTTIIIEGVPKYFNSQVLQREEGSGTASFLQDLGTLKFDMAFNIALIWIITLLALSRGNQWYGKVCYVAVLVPLLCYLVVCLYLAADTKDDLYINDVTNFSEFFMNSRSWMAASREVFLVWGLHSAVLQQMAAHNKRGHALYRDTTVLWVVTSLALVLAAVTGSSCVAGLHHNGLQYKPSSFETTESAQFLREATDEDYFGRETLKWTTRRSRIPPSPRPEHLHHDNFYTGIRIRPPPYPSRLRRLEGDEESGYQSLRLATELFPALLAVNGAKKVSPFWSSLFYLSLLLFGIAQQLAVWRTVVEAVISLRRERLQGWETFITFLCCLFGFSAALPMATGAGIHILYFLDYVVSCGWWLMIIQLVQIFALLFVRGKPYSGQDIVSELLGRDGGCGWLWLGPLTSFSWNIIVPVGLLVLSISSFKSGHYREVFTWGGEGSYWPVWACQLAAALQLLPILLVPLVGLIQTCRYLAASDDDLFDRIQRLYRPTLRSPYAHGRHAFLTPTDSDSGSGRGGEGQDEAGDTHLPRPYSDPPPKYTPPPSYSTATGARLAKLVNQSVRQSMRRLRASFRSPTAPTTTSPATPATDLEAGQQQVGEQRSGGTSQPYIPPPDYLTATECGSSRGSDPPQYATLDPLRRQRALAVLAGVSGVKVEDQGNGEGSVVTGLQRNTSLRGSGLGRSLASGVRRSARRLAATLGMGAGEDGAALVESEATPAQGANSGHTQDDQQPYVYTNIELVSHSYA</sequence>
<keyword evidence="8" id="KW-0915">Sodium</keyword>
<accession>A0AAE1PYP5</accession>
<evidence type="ECO:0000256" key="9">
    <source>
        <dbReference type="PIRSR" id="PIRSR600175-2"/>
    </source>
</evidence>
<feature type="transmembrane region" description="Helical" evidence="11">
    <location>
        <begin position="1019"/>
        <end position="1044"/>
    </location>
</feature>
<feature type="region of interest" description="Disordered" evidence="10">
    <location>
        <begin position="1289"/>
        <end position="1309"/>
    </location>
</feature>
<feature type="transmembrane region" description="Helical" evidence="11">
    <location>
        <begin position="972"/>
        <end position="999"/>
    </location>
</feature>
<dbReference type="PRINTS" id="PR00176">
    <property type="entry name" value="NANEUSMPORT"/>
</dbReference>
<keyword evidence="5" id="KW-0769">Symport</keyword>
<feature type="compositionally biased region" description="Polar residues" evidence="10">
    <location>
        <begin position="1170"/>
        <end position="1185"/>
    </location>
</feature>
<keyword evidence="7 11" id="KW-0472">Membrane</keyword>
<feature type="compositionally biased region" description="Basic and acidic residues" evidence="10">
    <location>
        <begin position="278"/>
        <end position="289"/>
    </location>
</feature>
<keyword evidence="4 11" id="KW-0812">Transmembrane</keyword>
<feature type="transmembrane region" description="Helical" evidence="11">
    <location>
        <begin position="525"/>
        <end position="552"/>
    </location>
</feature>
<evidence type="ECO:0000256" key="2">
    <source>
        <dbReference type="ARBA" id="ARBA00006459"/>
    </source>
</evidence>
<dbReference type="GO" id="GO:0046872">
    <property type="term" value="F:metal ion binding"/>
    <property type="evidence" value="ECO:0007669"/>
    <property type="project" value="UniProtKB-KW"/>
</dbReference>
<evidence type="ECO:0000256" key="4">
    <source>
        <dbReference type="ARBA" id="ARBA00022692"/>
    </source>
</evidence>
<feature type="transmembrane region" description="Helical" evidence="11">
    <location>
        <begin position="481"/>
        <end position="505"/>
    </location>
</feature>
<feature type="disulfide bond" evidence="9">
    <location>
        <begin position="568"/>
        <end position="573"/>
    </location>
</feature>
<keyword evidence="3" id="KW-0813">Transport</keyword>
<feature type="compositionally biased region" description="Basic and acidic residues" evidence="10">
    <location>
        <begin position="238"/>
        <end position="270"/>
    </location>
</feature>
<comment type="caution">
    <text evidence="12">The sequence shown here is derived from an EMBL/GenBank/DDBJ whole genome shotgun (WGS) entry which is preliminary data.</text>
</comment>
<keyword evidence="6 11" id="KW-1133">Transmembrane helix</keyword>
<feature type="binding site" evidence="8">
    <location>
        <position position="468"/>
    </location>
    <ligand>
        <name>Na(+)</name>
        <dbReference type="ChEBI" id="CHEBI:29101"/>
        <label>1</label>
    </ligand>
</feature>
<feature type="transmembrane region" description="Helical" evidence="11">
    <location>
        <begin position="616"/>
        <end position="633"/>
    </location>
</feature>
<feature type="region of interest" description="Disordered" evidence="10">
    <location>
        <begin position="141"/>
        <end position="433"/>
    </location>
</feature>
<dbReference type="GO" id="GO:0089718">
    <property type="term" value="P:amino acid import across plasma membrane"/>
    <property type="evidence" value="ECO:0007669"/>
    <property type="project" value="TreeGrafter"/>
</dbReference>
<evidence type="ECO:0000256" key="3">
    <source>
        <dbReference type="ARBA" id="ARBA00022448"/>
    </source>
</evidence>
<dbReference type="PROSITE" id="PS50267">
    <property type="entry name" value="NA_NEUROTRAN_SYMP_3"/>
    <property type="match status" value="1"/>
</dbReference>
<evidence type="ECO:0000256" key="11">
    <source>
        <dbReference type="SAM" id="Phobius"/>
    </source>
</evidence>
<feature type="compositionally biased region" description="Low complexity" evidence="10">
    <location>
        <begin position="382"/>
        <end position="394"/>
    </location>
</feature>
<dbReference type="InterPro" id="IPR000175">
    <property type="entry name" value="Na/ntran_symport"/>
</dbReference>
<evidence type="ECO:0000256" key="5">
    <source>
        <dbReference type="ARBA" id="ARBA00022847"/>
    </source>
</evidence>
<evidence type="ECO:0000256" key="8">
    <source>
        <dbReference type="PIRSR" id="PIRSR600175-1"/>
    </source>
</evidence>
<feature type="compositionally biased region" description="Pro residues" evidence="10">
    <location>
        <begin position="1109"/>
        <end position="1121"/>
    </location>
</feature>
<feature type="compositionally biased region" description="Low complexity" evidence="10">
    <location>
        <begin position="401"/>
        <end position="413"/>
    </location>
</feature>
<evidence type="ECO:0000256" key="7">
    <source>
        <dbReference type="ARBA" id="ARBA00023136"/>
    </source>
</evidence>
<name>A0AAE1PYP5_9EUCA</name>
<dbReference type="InterPro" id="IPR037272">
    <property type="entry name" value="SNS_sf"/>
</dbReference>
<evidence type="ECO:0000256" key="1">
    <source>
        <dbReference type="ARBA" id="ARBA00004141"/>
    </source>
</evidence>
<feature type="compositionally biased region" description="Low complexity" evidence="10">
    <location>
        <begin position="313"/>
        <end position="375"/>
    </location>
</feature>
<dbReference type="SUPFAM" id="SSF161070">
    <property type="entry name" value="SNF-like"/>
    <property type="match status" value="1"/>
</dbReference>
<dbReference type="PANTHER" id="PTHR11616">
    <property type="entry name" value="SODIUM/CHLORIDE DEPENDENT TRANSPORTER"/>
    <property type="match status" value="1"/>
</dbReference>